<protein>
    <submittedName>
        <fullName evidence="5">D-fructose 1,6-bisphosphatase</fullName>
    </submittedName>
</protein>
<dbReference type="GO" id="GO:0008934">
    <property type="term" value="F:inositol monophosphate 1-phosphatase activity"/>
    <property type="evidence" value="ECO:0007669"/>
    <property type="project" value="TreeGrafter"/>
</dbReference>
<name>A0A1W6JXW0_9CREN</name>
<dbReference type="PANTHER" id="PTHR20854:SF4">
    <property type="entry name" value="INOSITOL-1-MONOPHOSPHATASE-RELATED"/>
    <property type="match status" value="1"/>
</dbReference>
<feature type="binding site" evidence="4">
    <location>
        <position position="81"/>
    </location>
    <ligand>
        <name>Mg(2+)</name>
        <dbReference type="ChEBI" id="CHEBI:18420"/>
        <label>1</label>
        <note>catalytic</note>
    </ligand>
</feature>
<evidence type="ECO:0000313" key="5">
    <source>
        <dbReference type="EMBL" id="ARM75108.1"/>
    </source>
</evidence>
<dbReference type="Pfam" id="PF00459">
    <property type="entry name" value="Inositol_P"/>
    <property type="match status" value="1"/>
</dbReference>
<dbReference type="SUPFAM" id="SSF56655">
    <property type="entry name" value="Carbohydrate phosphatase"/>
    <property type="match status" value="1"/>
</dbReference>
<feature type="binding site" evidence="4">
    <location>
        <position position="208"/>
    </location>
    <ligand>
        <name>Mg(2+)</name>
        <dbReference type="ChEBI" id="CHEBI:18420"/>
        <label>1</label>
        <note>catalytic</note>
    </ligand>
</feature>
<dbReference type="GeneID" id="41589863"/>
<evidence type="ECO:0000256" key="2">
    <source>
        <dbReference type="ARBA" id="ARBA00022801"/>
    </source>
</evidence>
<dbReference type="STRING" id="282676.B6F84_03050"/>
<feature type="binding site" evidence="4">
    <location>
        <position position="84"/>
    </location>
    <ligand>
        <name>Mg(2+)</name>
        <dbReference type="ChEBI" id="CHEBI:18420"/>
        <label>1</label>
        <note>catalytic</note>
    </ligand>
</feature>
<dbReference type="RefSeq" id="WP_148690865.1">
    <property type="nucleotide sequence ID" value="NZ_CP020477.1"/>
</dbReference>
<dbReference type="PANTHER" id="PTHR20854">
    <property type="entry name" value="INOSITOL MONOPHOSPHATASE"/>
    <property type="match status" value="1"/>
</dbReference>
<keyword evidence="1 4" id="KW-0479">Metal-binding</keyword>
<keyword evidence="6" id="KW-1185">Reference proteome</keyword>
<evidence type="ECO:0000256" key="4">
    <source>
        <dbReference type="PIRSR" id="PIRSR600760-2"/>
    </source>
</evidence>
<evidence type="ECO:0000256" key="3">
    <source>
        <dbReference type="ARBA" id="ARBA00022842"/>
    </source>
</evidence>
<dbReference type="Gene3D" id="3.40.190.80">
    <property type="match status" value="1"/>
</dbReference>
<dbReference type="InterPro" id="IPR000760">
    <property type="entry name" value="Inositol_monophosphatase-like"/>
</dbReference>
<dbReference type="PROSITE" id="PS00629">
    <property type="entry name" value="IMP_1"/>
    <property type="match status" value="1"/>
</dbReference>
<reference evidence="5 6" key="1">
    <citation type="submission" date="2017-03" db="EMBL/GenBank/DDBJ databases">
        <title>Sulfur activation and transportation mechanism of thermophilic Archaea Acidianus manzaensis YN-25.</title>
        <authorList>
            <person name="Ma Y."/>
            <person name="Yang Y."/>
            <person name="Xia J."/>
        </authorList>
    </citation>
    <scope>NUCLEOTIDE SEQUENCE [LARGE SCALE GENOMIC DNA]</scope>
    <source>
        <strain evidence="5 6">YN-25</strain>
    </source>
</reference>
<dbReference type="GO" id="GO:0046872">
    <property type="term" value="F:metal ion binding"/>
    <property type="evidence" value="ECO:0007669"/>
    <property type="project" value="UniProtKB-KW"/>
</dbReference>
<evidence type="ECO:0000256" key="1">
    <source>
        <dbReference type="ARBA" id="ARBA00022723"/>
    </source>
</evidence>
<dbReference type="InterPro" id="IPR020583">
    <property type="entry name" value="Inositol_monoP_metal-BS"/>
</dbReference>
<feature type="binding site" evidence="4">
    <location>
        <position position="83"/>
    </location>
    <ligand>
        <name>Mg(2+)</name>
        <dbReference type="ChEBI" id="CHEBI:18420"/>
        <label>1</label>
        <note>catalytic</note>
    </ligand>
</feature>
<dbReference type="Gene3D" id="3.30.540.10">
    <property type="entry name" value="Fructose-1,6-Bisphosphatase, subunit A, domain 1"/>
    <property type="match status" value="1"/>
</dbReference>
<dbReference type="OrthoDB" id="58111at2157"/>
<dbReference type="PRINTS" id="PR00377">
    <property type="entry name" value="IMPHPHTASES"/>
</dbReference>
<keyword evidence="2" id="KW-0378">Hydrolase</keyword>
<dbReference type="GO" id="GO:0007165">
    <property type="term" value="P:signal transduction"/>
    <property type="evidence" value="ECO:0007669"/>
    <property type="project" value="TreeGrafter"/>
</dbReference>
<dbReference type="KEGG" id="aman:B6F84_03050"/>
<accession>A0A1W6JXW0</accession>
<feature type="binding site" evidence="4">
    <location>
        <position position="64"/>
    </location>
    <ligand>
        <name>Mg(2+)</name>
        <dbReference type="ChEBI" id="CHEBI:18420"/>
        <label>1</label>
        <note>catalytic</note>
    </ligand>
</feature>
<proteinExistence type="predicted"/>
<sequence>MLDFLNKVGEEASKYLFEIHDKKGIDEILGYHQGDTTRKADKLSEDYIFDLLSHSGYSFSFISEESEPKIKENSEYIAVIDPLDGSTNYITGIPWSSVSIAVFKKNNERKEYEQYAGVVAEVFGKNIYSYDHTGSYINKKKIERKNPINNIVLPYYNKTQLDIVGKIFSKLTNFKIRNLGSSSLDMILVCTGRAYLYFDIREKLRNVDIAASSGFCRELGIEPIDLRGNKIKISLKEVSVVPEVIVTSDEKFLKSIND</sequence>
<keyword evidence="3 4" id="KW-0460">Magnesium</keyword>
<dbReference type="EMBL" id="CP020477">
    <property type="protein sequence ID" value="ARM75108.1"/>
    <property type="molecule type" value="Genomic_DNA"/>
</dbReference>
<dbReference type="Proteomes" id="UP000193404">
    <property type="component" value="Chromosome"/>
</dbReference>
<dbReference type="AlphaFoldDB" id="A0A1W6JXW0"/>
<comment type="cofactor">
    <cofactor evidence="4">
        <name>Mg(2+)</name>
        <dbReference type="ChEBI" id="CHEBI:18420"/>
    </cofactor>
</comment>
<organism evidence="5 6">
    <name type="scientific">Acidianus manzaensis</name>
    <dbReference type="NCBI Taxonomy" id="282676"/>
    <lineage>
        <taxon>Archaea</taxon>
        <taxon>Thermoproteota</taxon>
        <taxon>Thermoprotei</taxon>
        <taxon>Sulfolobales</taxon>
        <taxon>Sulfolobaceae</taxon>
        <taxon>Acidianus</taxon>
    </lineage>
</organism>
<gene>
    <name evidence="5" type="ORF">B6F84_03050</name>
</gene>
<dbReference type="GO" id="GO:0006020">
    <property type="term" value="P:inositol metabolic process"/>
    <property type="evidence" value="ECO:0007669"/>
    <property type="project" value="TreeGrafter"/>
</dbReference>
<evidence type="ECO:0000313" key="6">
    <source>
        <dbReference type="Proteomes" id="UP000193404"/>
    </source>
</evidence>